<keyword evidence="7 12" id="KW-0411">Iron-sulfur</keyword>
<evidence type="ECO:0000256" key="6">
    <source>
        <dbReference type="ARBA" id="ARBA00023004"/>
    </source>
</evidence>
<dbReference type="GO" id="GO:0003677">
    <property type="term" value="F:DNA binding"/>
    <property type="evidence" value="ECO:0007669"/>
    <property type="project" value="UniProtKB-UniRule"/>
</dbReference>
<feature type="domain" description="HhH-GPD" evidence="13">
    <location>
        <begin position="42"/>
        <end position="189"/>
    </location>
</feature>
<dbReference type="PROSITE" id="PS01155">
    <property type="entry name" value="ENDONUCLEASE_III_2"/>
    <property type="match status" value="1"/>
</dbReference>
<dbReference type="Pfam" id="PF00730">
    <property type="entry name" value="HhH-GPD"/>
    <property type="match status" value="1"/>
</dbReference>
<dbReference type="AlphaFoldDB" id="C8W248"/>
<dbReference type="KEGG" id="dae:Dtox_0804"/>
<feature type="binding site" evidence="12">
    <location>
        <position position="198"/>
    </location>
    <ligand>
        <name>[4Fe-4S] cluster</name>
        <dbReference type="ChEBI" id="CHEBI:49883"/>
    </ligand>
</feature>
<dbReference type="Proteomes" id="UP000002217">
    <property type="component" value="Chromosome"/>
</dbReference>
<comment type="similarity">
    <text evidence="1 12">Belongs to the Nth/MutY family.</text>
</comment>
<dbReference type="CDD" id="cd00056">
    <property type="entry name" value="ENDO3c"/>
    <property type="match status" value="1"/>
</dbReference>
<dbReference type="SUPFAM" id="SSF48150">
    <property type="entry name" value="DNA-glycosylase"/>
    <property type="match status" value="1"/>
</dbReference>
<reference evidence="14 15" key="1">
    <citation type="journal article" date="2009" name="Stand. Genomic Sci.">
        <title>Complete genome sequence of Desulfotomaculum acetoxidans type strain (5575).</title>
        <authorList>
            <person name="Spring S."/>
            <person name="Lapidus A."/>
            <person name="Schroder M."/>
            <person name="Gleim D."/>
            <person name="Sims D."/>
            <person name="Meincke L."/>
            <person name="Glavina Del Rio T."/>
            <person name="Tice H."/>
            <person name="Copeland A."/>
            <person name="Cheng J.F."/>
            <person name="Lucas S."/>
            <person name="Chen F."/>
            <person name="Nolan M."/>
            <person name="Bruce D."/>
            <person name="Goodwin L."/>
            <person name="Pitluck S."/>
            <person name="Ivanova N."/>
            <person name="Mavromatis K."/>
            <person name="Mikhailova N."/>
            <person name="Pati A."/>
            <person name="Chen A."/>
            <person name="Palaniappan K."/>
            <person name="Land M."/>
            <person name="Hauser L."/>
            <person name="Chang Y.J."/>
            <person name="Jeffries C.D."/>
            <person name="Chain P."/>
            <person name="Saunders E."/>
            <person name="Brettin T."/>
            <person name="Detter J.C."/>
            <person name="Goker M."/>
            <person name="Bristow J."/>
            <person name="Eisen J.A."/>
            <person name="Markowitz V."/>
            <person name="Hugenholtz P."/>
            <person name="Kyrpides N.C."/>
            <person name="Klenk H.P."/>
            <person name="Han C."/>
        </authorList>
    </citation>
    <scope>NUCLEOTIDE SEQUENCE [LARGE SCALE GENOMIC DNA]</scope>
    <source>
        <strain evidence="15">ATCC 49208 / DSM 771 / VKM B-1644</strain>
    </source>
</reference>
<dbReference type="InterPro" id="IPR005759">
    <property type="entry name" value="Nth"/>
</dbReference>
<keyword evidence="2 12" id="KW-0004">4Fe-4S</keyword>
<dbReference type="InterPro" id="IPR011257">
    <property type="entry name" value="DNA_glycosylase"/>
</dbReference>
<dbReference type="PROSITE" id="PS00764">
    <property type="entry name" value="ENDONUCLEASE_III_1"/>
    <property type="match status" value="1"/>
</dbReference>
<evidence type="ECO:0000256" key="5">
    <source>
        <dbReference type="ARBA" id="ARBA00022801"/>
    </source>
</evidence>
<keyword evidence="14" id="KW-0540">Nuclease</keyword>
<feature type="binding site" evidence="12">
    <location>
        <position position="191"/>
    </location>
    <ligand>
        <name>[4Fe-4S] cluster</name>
        <dbReference type="ChEBI" id="CHEBI:49883"/>
    </ligand>
</feature>
<dbReference type="PANTHER" id="PTHR10359:SF18">
    <property type="entry name" value="ENDONUCLEASE III"/>
    <property type="match status" value="1"/>
</dbReference>
<comment type="function">
    <text evidence="12">DNA repair enzyme that has both DNA N-glycosylase activity and AP-lyase activity. The DNA N-glycosylase activity releases various damaged pyrimidines from DNA by cleaving the N-glycosidic bond, leaving an AP (apurinic/apyrimidinic) site. The AP-lyase activity cleaves the phosphodiester bond 3' to the AP site by a beta-elimination, leaving a 3'-terminal unsaturated sugar and a product with a terminal 5'-phosphate.</text>
</comment>
<keyword evidence="6 12" id="KW-0408">Iron</keyword>
<keyword evidence="11 12" id="KW-0326">Glycosidase</keyword>
<evidence type="ECO:0000259" key="13">
    <source>
        <dbReference type="SMART" id="SM00478"/>
    </source>
</evidence>
<keyword evidence="3 12" id="KW-0479">Metal-binding</keyword>
<evidence type="ECO:0000256" key="3">
    <source>
        <dbReference type="ARBA" id="ARBA00022723"/>
    </source>
</evidence>
<accession>C8W248</accession>
<feature type="binding site" evidence="12">
    <location>
        <position position="201"/>
    </location>
    <ligand>
        <name>[4Fe-4S] cluster</name>
        <dbReference type="ChEBI" id="CHEBI:49883"/>
    </ligand>
</feature>
<evidence type="ECO:0000256" key="4">
    <source>
        <dbReference type="ARBA" id="ARBA00022763"/>
    </source>
</evidence>
<protein>
    <recommendedName>
        <fullName evidence="12">Endonuclease III</fullName>
        <ecNumber evidence="12">4.2.99.18</ecNumber>
    </recommendedName>
    <alternativeName>
        <fullName evidence="12">DNA-(apurinic or apyrimidinic site) lyase</fullName>
    </alternativeName>
</protein>
<dbReference type="SMART" id="SM00525">
    <property type="entry name" value="FES"/>
    <property type="match status" value="1"/>
</dbReference>
<dbReference type="FunFam" id="1.10.1670.10:FF:000001">
    <property type="entry name" value="Endonuclease III"/>
    <property type="match status" value="1"/>
</dbReference>
<keyword evidence="8 12" id="KW-0238">DNA-binding</keyword>
<keyword evidence="10 12" id="KW-0456">Lyase</keyword>
<dbReference type="OrthoDB" id="9800977at2"/>
<keyword evidence="4 12" id="KW-0227">DNA damage</keyword>
<dbReference type="GO" id="GO:0019104">
    <property type="term" value="F:DNA N-glycosylase activity"/>
    <property type="evidence" value="ECO:0007669"/>
    <property type="project" value="UniProtKB-UniRule"/>
</dbReference>
<evidence type="ECO:0000256" key="2">
    <source>
        <dbReference type="ARBA" id="ARBA00022485"/>
    </source>
</evidence>
<dbReference type="GO" id="GO:0140078">
    <property type="term" value="F:class I DNA-(apurinic or apyrimidinic site) endonuclease activity"/>
    <property type="evidence" value="ECO:0007669"/>
    <property type="project" value="UniProtKB-EC"/>
</dbReference>
<evidence type="ECO:0000256" key="11">
    <source>
        <dbReference type="ARBA" id="ARBA00023295"/>
    </source>
</evidence>
<dbReference type="EC" id="4.2.99.18" evidence="12"/>
<dbReference type="InterPro" id="IPR003651">
    <property type="entry name" value="Endonuclease3_FeS-loop_motif"/>
</dbReference>
<dbReference type="Gene3D" id="1.10.1670.10">
    <property type="entry name" value="Helix-hairpin-Helix base-excision DNA repair enzymes (C-terminal)"/>
    <property type="match status" value="1"/>
</dbReference>
<dbReference type="GO" id="GO:0051539">
    <property type="term" value="F:4 iron, 4 sulfur cluster binding"/>
    <property type="evidence" value="ECO:0007669"/>
    <property type="project" value="UniProtKB-UniRule"/>
</dbReference>
<evidence type="ECO:0000256" key="8">
    <source>
        <dbReference type="ARBA" id="ARBA00023125"/>
    </source>
</evidence>
<dbReference type="PANTHER" id="PTHR10359">
    <property type="entry name" value="A/G-SPECIFIC ADENINE GLYCOSYLASE/ENDONUCLEASE III"/>
    <property type="match status" value="1"/>
</dbReference>
<dbReference type="GO" id="GO:0046872">
    <property type="term" value="F:metal ion binding"/>
    <property type="evidence" value="ECO:0007669"/>
    <property type="project" value="UniProtKB-KW"/>
</dbReference>
<evidence type="ECO:0000256" key="10">
    <source>
        <dbReference type="ARBA" id="ARBA00023239"/>
    </source>
</evidence>
<dbReference type="HOGENOM" id="CLU_012862_3_3_9"/>
<keyword evidence="5 12" id="KW-0378">Hydrolase</keyword>
<feature type="binding site" evidence="12">
    <location>
        <position position="207"/>
    </location>
    <ligand>
        <name>[4Fe-4S] cluster</name>
        <dbReference type="ChEBI" id="CHEBI:49883"/>
    </ligand>
</feature>
<gene>
    <name evidence="12" type="primary">nth</name>
    <name evidence="14" type="ordered locus">Dtox_0804</name>
</gene>
<dbReference type="NCBIfam" id="TIGR01083">
    <property type="entry name" value="nth"/>
    <property type="match status" value="1"/>
</dbReference>
<name>C8W248_DESAS</name>
<dbReference type="eggNOG" id="COG0177">
    <property type="taxonomic scope" value="Bacteria"/>
</dbReference>
<dbReference type="RefSeq" id="WP_015756430.1">
    <property type="nucleotide sequence ID" value="NC_013216.1"/>
</dbReference>
<dbReference type="InterPro" id="IPR004035">
    <property type="entry name" value="Endouclease-III_FeS-bd_BS"/>
</dbReference>
<comment type="cofactor">
    <cofactor evidence="12">
        <name>[4Fe-4S] cluster</name>
        <dbReference type="ChEBI" id="CHEBI:49883"/>
    </cofactor>
    <text evidence="12">Binds 1 [4Fe-4S] cluster.</text>
</comment>
<dbReference type="InterPro" id="IPR004036">
    <property type="entry name" value="Endonuclease-III-like_CS2"/>
</dbReference>
<dbReference type="EMBL" id="CP001720">
    <property type="protein sequence ID" value="ACV61712.1"/>
    <property type="molecule type" value="Genomic_DNA"/>
</dbReference>
<dbReference type="GO" id="GO:0006285">
    <property type="term" value="P:base-excision repair, AP site formation"/>
    <property type="evidence" value="ECO:0007669"/>
    <property type="project" value="TreeGrafter"/>
</dbReference>
<keyword evidence="15" id="KW-1185">Reference proteome</keyword>
<dbReference type="Pfam" id="PF10576">
    <property type="entry name" value="EndIII_4Fe-2S"/>
    <property type="match status" value="1"/>
</dbReference>
<evidence type="ECO:0000256" key="1">
    <source>
        <dbReference type="ARBA" id="ARBA00008343"/>
    </source>
</evidence>
<dbReference type="InterPro" id="IPR023170">
    <property type="entry name" value="HhH_base_excis_C"/>
</dbReference>
<dbReference type="STRING" id="485916.Dtox_0804"/>
<dbReference type="HAMAP" id="MF_00942">
    <property type="entry name" value="Nth"/>
    <property type="match status" value="1"/>
</dbReference>
<evidence type="ECO:0000313" key="15">
    <source>
        <dbReference type="Proteomes" id="UP000002217"/>
    </source>
</evidence>
<comment type="catalytic activity">
    <reaction evidence="12">
        <text>2'-deoxyribonucleotide-(2'-deoxyribose 5'-phosphate)-2'-deoxyribonucleotide-DNA = a 3'-end 2'-deoxyribonucleotide-(2,3-dehydro-2,3-deoxyribose 5'-phosphate)-DNA + a 5'-end 5'-phospho-2'-deoxyribonucleoside-DNA + H(+)</text>
        <dbReference type="Rhea" id="RHEA:66592"/>
        <dbReference type="Rhea" id="RHEA-COMP:13180"/>
        <dbReference type="Rhea" id="RHEA-COMP:16897"/>
        <dbReference type="Rhea" id="RHEA-COMP:17067"/>
        <dbReference type="ChEBI" id="CHEBI:15378"/>
        <dbReference type="ChEBI" id="CHEBI:136412"/>
        <dbReference type="ChEBI" id="CHEBI:157695"/>
        <dbReference type="ChEBI" id="CHEBI:167181"/>
        <dbReference type="EC" id="4.2.99.18"/>
    </reaction>
</comment>
<keyword evidence="14" id="KW-0255">Endonuclease</keyword>
<dbReference type="SMART" id="SM00478">
    <property type="entry name" value="ENDO3c"/>
    <property type="match status" value="1"/>
</dbReference>
<evidence type="ECO:0000313" key="14">
    <source>
        <dbReference type="EMBL" id="ACV61712.1"/>
    </source>
</evidence>
<organism evidence="14 15">
    <name type="scientific">Desulfofarcimen acetoxidans (strain ATCC 49208 / DSM 771 / KCTC 5769 / VKM B-1644 / 5575)</name>
    <name type="common">Desulfotomaculum acetoxidans</name>
    <dbReference type="NCBI Taxonomy" id="485916"/>
    <lineage>
        <taxon>Bacteria</taxon>
        <taxon>Bacillati</taxon>
        <taxon>Bacillota</taxon>
        <taxon>Clostridia</taxon>
        <taxon>Eubacteriales</taxon>
        <taxon>Peptococcaceae</taxon>
        <taxon>Desulfofarcimen</taxon>
    </lineage>
</organism>
<keyword evidence="9 12" id="KW-0234">DNA repair</keyword>
<proteinExistence type="inferred from homology"/>
<dbReference type="Gene3D" id="1.10.340.30">
    <property type="entry name" value="Hypothetical protein, domain 2"/>
    <property type="match status" value="1"/>
</dbReference>
<dbReference type="FunFam" id="1.10.340.30:FF:000001">
    <property type="entry name" value="Endonuclease III"/>
    <property type="match status" value="1"/>
</dbReference>
<evidence type="ECO:0000256" key="7">
    <source>
        <dbReference type="ARBA" id="ARBA00023014"/>
    </source>
</evidence>
<dbReference type="InterPro" id="IPR000445">
    <property type="entry name" value="HhH_motif"/>
</dbReference>
<evidence type="ECO:0000256" key="12">
    <source>
        <dbReference type="HAMAP-Rule" id="MF_00942"/>
    </source>
</evidence>
<dbReference type="Pfam" id="PF00633">
    <property type="entry name" value="HHH"/>
    <property type="match status" value="1"/>
</dbReference>
<sequence length="219" mass="24416">MSQLKKNRRAAEILKKLAEHYPDATTALNFSNEFELLVSVVLSAQSTDKQVNQVTRELFQKYRTPEDFAVLAPEELAEEIKGCGLYRNKAVFLVQIAKQLVSDYNSRVPANRQQLEALPGVGRKTANVVLSLAFGQDTLAVDTHVHRVAARLGLASGKNTLQTEKELLDVIPLLQRKDFHHRLITHGRKLCKARKPLCSSCFLSDLCPSNPLQPPGSVF</sequence>
<evidence type="ECO:0000256" key="9">
    <source>
        <dbReference type="ARBA" id="ARBA00023204"/>
    </source>
</evidence>
<dbReference type="InterPro" id="IPR003265">
    <property type="entry name" value="HhH-GPD_domain"/>
</dbReference>
<dbReference type="PIRSF" id="PIRSF001435">
    <property type="entry name" value="Nth"/>
    <property type="match status" value="1"/>
</dbReference>